<evidence type="ECO:0000256" key="1">
    <source>
        <dbReference type="ARBA" id="ARBA00022448"/>
    </source>
</evidence>
<keyword evidence="3" id="KW-0479">Metal-binding</keyword>
<dbReference type="GO" id="GO:0051539">
    <property type="term" value="F:4 iron, 4 sulfur cluster binding"/>
    <property type="evidence" value="ECO:0007669"/>
    <property type="project" value="UniProtKB-KW"/>
</dbReference>
<evidence type="ECO:0000313" key="10">
    <source>
        <dbReference type="Proteomes" id="UP000012149"/>
    </source>
</evidence>
<proteinExistence type="predicted"/>
<keyword evidence="7" id="KW-1133">Transmembrane helix</keyword>
<evidence type="ECO:0000313" key="9">
    <source>
        <dbReference type="EMBL" id="EMO56810.1"/>
    </source>
</evidence>
<name>M6VIZ1_9LEPT</name>
<dbReference type="InterPro" id="IPR013783">
    <property type="entry name" value="Ig-like_fold"/>
</dbReference>
<protein>
    <submittedName>
        <fullName evidence="9">Cytochrome c oxidase accessory protein CcoG</fullName>
    </submittedName>
</protein>
<evidence type="ECO:0000256" key="6">
    <source>
        <dbReference type="ARBA" id="ARBA00023014"/>
    </source>
</evidence>
<dbReference type="Pfam" id="PF13746">
    <property type="entry name" value="Fer4_18"/>
    <property type="match status" value="1"/>
</dbReference>
<organism evidence="9 10">
    <name type="scientific">Leptospira santarosai str. CBC1416</name>
    <dbReference type="NCBI Taxonomy" id="1193059"/>
    <lineage>
        <taxon>Bacteria</taxon>
        <taxon>Pseudomonadati</taxon>
        <taxon>Spirochaetota</taxon>
        <taxon>Spirochaetia</taxon>
        <taxon>Leptospirales</taxon>
        <taxon>Leptospiraceae</taxon>
        <taxon>Leptospira</taxon>
    </lineage>
</organism>
<evidence type="ECO:0000256" key="2">
    <source>
        <dbReference type="ARBA" id="ARBA00022485"/>
    </source>
</evidence>
<evidence type="ECO:0000256" key="3">
    <source>
        <dbReference type="ARBA" id="ARBA00022723"/>
    </source>
</evidence>
<keyword evidence="6" id="KW-0411">Iron-sulfur</keyword>
<keyword evidence="5" id="KW-0408">Iron</keyword>
<keyword evidence="7" id="KW-0812">Transmembrane</keyword>
<evidence type="ECO:0000259" key="8">
    <source>
        <dbReference type="PROSITE" id="PS51379"/>
    </source>
</evidence>
<dbReference type="GO" id="GO:0005886">
    <property type="term" value="C:plasma membrane"/>
    <property type="evidence" value="ECO:0007669"/>
    <property type="project" value="TreeGrafter"/>
</dbReference>
<dbReference type="PROSITE" id="PS00198">
    <property type="entry name" value="4FE4S_FER_1"/>
    <property type="match status" value="1"/>
</dbReference>
<feature type="transmembrane region" description="Helical" evidence="7">
    <location>
        <begin position="54"/>
        <end position="75"/>
    </location>
</feature>
<keyword evidence="2" id="KW-0004">4Fe-4S</keyword>
<dbReference type="GO" id="GO:0046872">
    <property type="term" value="F:metal ion binding"/>
    <property type="evidence" value="ECO:0007669"/>
    <property type="project" value="UniProtKB-KW"/>
</dbReference>
<evidence type="ECO:0000256" key="4">
    <source>
        <dbReference type="ARBA" id="ARBA00022982"/>
    </source>
</evidence>
<comment type="caution">
    <text evidence="9">The sequence shown here is derived from an EMBL/GenBank/DDBJ whole genome shotgun (WGS) entry which is preliminary data.</text>
</comment>
<dbReference type="Proteomes" id="UP000012149">
    <property type="component" value="Unassembled WGS sequence"/>
</dbReference>
<sequence>MGLSLFFFTTLIGRVWCGWACPQTVFTDLFDFVGRTVLGSKYGKKDAPLFGKILVHKLWIFLSLLGSLAWVSYFADPYEMISDILSPSFLTNPPTWIYFTLFFTATLYLDMAFVREQFCKYACPYARFQTVMMDSDSINVTYDFKRGEPRRKAKTQIGDCTACNLCLVVCPTGIDIREGVNVGCIACGKCVDACTKTMGKEGKKTLIGYMSENQANNPKTEIRWIRPRSLIYGILLLCVLTASAILLYNRVPLYANILPDRIIQPTEIPGEIVRNFYNAQLSNMTFENRSLRVSVEESTLRSPIRILSGGTQTPSFEIEANRTQNFRIILETTLQDRSKTSHQITLKITDSKNENYQLKKTIPFRIPIQN</sequence>
<dbReference type="InterPro" id="IPR017900">
    <property type="entry name" value="4Fe4S_Fe_S_CS"/>
</dbReference>
<dbReference type="InterPro" id="IPR017896">
    <property type="entry name" value="4Fe4S_Fe-S-bd"/>
</dbReference>
<evidence type="ECO:0000256" key="7">
    <source>
        <dbReference type="SAM" id="Phobius"/>
    </source>
</evidence>
<dbReference type="InterPro" id="IPR032879">
    <property type="entry name" value="FixG_C"/>
</dbReference>
<dbReference type="InterPro" id="IPR051684">
    <property type="entry name" value="Electron_Trans/Redox"/>
</dbReference>
<dbReference type="SUPFAM" id="SSF54862">
    <property type="entry name" value="4Fe-4S ferredoxins"/>
    <property type="match status" value="1"/>
</dbReference>
<dbReference type="Pfam" id="PF12801">
    <property type="entry name" value="Fer4_5"/>
    <property type="match status" value="1"/>
</dbReference>
<evidence type="ECO:0000256" key="5">
    <source>
        <dbReference type="ARBA" id="ARBA00023004"/>
    </source>
</evidence>
<dbReference type="EMBL" id="AKWE02000152">
    <property type="protein sequence ID" value="EMO56810.1"/>
    <property type="molecule type" value="Genomic_DNA"/>
</dbReference>
<dbReference type="PANTHER" id="PTHR30176:SF3">
    <property type="entry name" value="FERREDOXIN-TYPE PROTEIN NAPH"/>
    <property type="match status" value="1"/>
</dbReference>
<dbReference type="InterPro" id="IPR014116">
    <property type="entry name" value="Cyt_c_oxidase_cbb3_FixG"/>
</dbReference>
<gene>
    <name evidence="9" type="primary">ccoG</name>
    <name evidence="9" type="ORF">LEP1GSC161_2790</name>
</gene>
<accession>M6VIZ1</accession>
<keyword evidence="7" id="KW-0472">Membrane</keyword>
<dbReference type="Gene3D" id="2.60.40.10">
    <property type="entry name" value="Immunoglobulins"/>
    <property type="match status" value="1"/>
</dbReference>
<keyword evidence="1" id="KW-0813">Transport</keyword>
<reference evidence="9 10" key="1">
    <citation type="submission" date="2013-01" db="EMBL/GenBank/DDBJ databases">
        <authorList>
            <person name="Harkins D.M."/>
            <person name="Durkin A.S."/>
            <person name="Brinkac L.M."/>
            <person name="Haft D.H."/>
            <person name="Selengut J.D."/>
            <person name="Sanka R."/>
            <person name="DePew J."/>
            <person name="Purushe J."/>
            <person name="Matthias M.A."/>
            <person name="Vinetz J.M."/>
            <person name="Sutton G.G."/>
            <person name="Nierman W.C."/>
            <person name="Fouts D.E."/>
        </authorList>
    </citation>
    <scope>NUCLEOTIDE SEQUENCE [LARGE SCALE GENOMIC DNA]</scope>
    <source>
        <strain evidence="9 10">CBC1416</strain>
    </source>
</reference>
<dbReference type="AlphaFoldDB" id="M6VIZ1"/>
<feature type="transmembrane region" description="Helical" evidence="7">
    <location>
        <begin position="95"/>
        <end position="114"/>
    </location>
</feature>
<feature type="transmembrane region" description="Helical" evidence="7">
    <location>
        <begin position="229"/>
        <end position="248"/>
    </location>
</feature>
<dbReference type="PROSITE" id="PS51379">
    <property type="entry name" value="4FE4S_FER_2"/>
    <property type="match status" value="1"/>
</dbReference>
<dbReference type="PANTHER" id="PTHR30176">
    <property type="entry name" value="FERREDOXIN-TYPE PROTEIN NAPH"/>
    <property type="match status" value="1"/>
</dbReference>
<keyword evidence="4" id="KW-0249">Electron transport</keyword>
<dbReference type="NCBIfam" id="TIGR02745">
    <property type="entry name" value="ccoG_rdxA_fixG"/>
    <property type="match status" value="1"/>
</dbReference>
<dbReference type="Pfam" id="PF11614">
    <property type="entry name" value="FixG_C"/>
    <property type="match status" value="1"/>
</dbReference>
<feature type="domain" description="4Fe-4S ferredoxin-type" evidence="8">
    <location>
        <begin position="151"/>
        <end position="179"/>
    </location>
</feature>